<dbReference type="STRING" id="104663.SAMN04488121_102620"/>
<proteinExistence type="inferred from homology"/>
<dbReference type="AlphaFoldDB" id="A0A1G7N0C5"/>
<evidence type="ECO:0000256" key="1">
    <source>
        <dbReference type="ARBA" id="ARBA00008635"/>
    </source>
</evidence>
<dbReference type="OrthoDB" id="982141at2"/>
<sequence>MVKVYRQGAKGALLDEYEKAITELQNLIADISDKDLVTIIDTVTTDENCRSIQTILSHVVSSAYSYAIYIMHYYGYQMVRPEKTFHTTVKDYVRDLTEAFQFTETVFRDIKDSELEQLEQEKKIAARWGQSYDIEQMMEHAIVHILRHRRQIERYHSPSIPNTINKT</sequence>
<dbReference type="Proteomes" id="UP000199045">
    <property type="component" value="Unassembled WGS sequence"/>
</dbReference>
<dbReference type="GO" id="GO:0046872">
    <property type="term" value="F:metal ion binding"/>
    <property type="evidence" value="ECO:0007669"/>
    <property type="project" value="UniProtKB-KW"/>
</dbReference>
<gene>
    <name evidence="4" type="ORF">SAMN04488121_102620</name>
</gene>
<name>A0A1G7N0C5_CHIFI</name>
<dbReference type="Gene3D" id="1.20.120.450">
    <property type="entry name" value="dinb family like domain"/>
    <property type="match status" value="1"/>
</dbReference>
<evidence type="ECO:0000256" key="2">
    <source>
        <dbReference type="ARBA" id="ARBA00022723"/>
    </source>
</evidence>
<dbReference type="InterPro" id="IPR034660">
    <property type="entry name" value="DinB/YfiT-like"/>
</dbReference>
<comment type="similarity">
    <text evidence="1">Belongs to the DinB family.</text>
</comment>
<organism evidence="4 5">
    <name type="scientific">Chitinophaga filiformis</name>
    <name type="common">Myxococcus filiformis</name>
    <name type="synonym">Flexibacter filiformis</name>
    <dbReference type="NCBI Taxonomy" id="104663"/>
    <lineage>
        <taxon>Bacteria</taxon>
        <taxon>Pseudomonadati</taxon>
        <taxon>Bacteroidota</taxon>
        <taxon>Chitinophagia</taxon>
        <taxon>Chitinophagales</taxon>
        <taxon>Chitinophagaceae</taxon>
        <taxon>Chitinophaga</taxon>
    </lineage>
</organism>
<reference evidence="4 5" key="1">
    <citation type="submission" date="2016-10" db="EMBL/GenBank/DDBJ databases">
        <authorList>
            <person name="de Groot N.N."/>
        </authorList>
    </citation>
    <scope>NUCLEOTIDE SEQUENCE [LARGE SCALE GENOMIC DNA]</scope>
    <source>
        <strain evidence="4 5">DSM 527</strain>
    </source>
</reference>
<dbReference type="InterPro" id="IPR007837">
    <property type="entry name" value="DinB"/>
</dbReference>
<evidence type="ECO:0000313" key="4">
    <source>
        <dbReference type="EMBL" id="SDF67366.1"/>
    </source>
</evidence>
<dbReference type="EMBL" id="FNBN01000002">
    <property type="protein sequence ID" value="SDF67366.1"/>
    <property type="molecule type" value="Genomic_DNA"/>
</dbReference>
<feature type="binding site" evidence="3">
    <location>
        <position position="58"/>
    </location>
    <ligand>
        <name>a divalent metal cation</name>
        <dbReference type="ChEBI" id="CHEBI:60240"/>
    </ligand>
</feature>
<feature type="binding site" evidence="3">
    <location>
        <position position="148"/>
    </location>
    <ligand>
        <name>a divalent metal cation</name>
        <dbReference type="ChEBI" id="CHEBI:60240"/>
    </ligand>
</feature>
<evidence type="ECO:0000313" key="5">
    <source>
        <dbReference type="Proteomes" id="UP000199045"/>
    </source>
</evidence>
<dbReference type="RefSeq" id="WP_089831127.1">
    <property type="nucleotide sequence ID" value="NZ_FNBN01000002.1"/>
</dbReference>
<evidence type="ECO:0000256" key="3">
    <source>
        <dbReference type="PIRSR" id="PIRSR607837-1"/>
    </source>
</evidence>
<dbReference type="Pfam" id="PF05163">
    <property type="entry name" value="DinB"/>
    <property type="match status" value="1"/>
</dbReference>
<feature type="binding site" evidence="3">
    <location>
        <position position="144"/>
    </location>
    <ligand>
        <name>a divalent metal cation</name>
        <dbReference type="ChEBI" id="CHEBI:60240"/>
    </ligand>
</feature>
<protein>
    <submittedName>
        <fullName evidence="4">DinB family protein</fullName>
    </submittedName>
</protein>
<dbReference type="SUPFAM" id="SSF109854">
    <property type="entry name" value="DinB/YfiT-like putative metalloenzymes"/>
    <property type="match status" value="1"/>
</dbReference>
<accession>A0A1G7N0C5</accession>
<keyword evidence="2 3" id="KW-0479">Metal-binding</keyword>